<gene>
    <name evidence="1" type="ORF">D5086_000806</name>
</gene>
<organism evidence="1 2">
    <name type="scientific">Populus alba</name>
    <name type="common">White poplar</name>
    <dbReference type="NCBI Taxonomy" id="43335"/>
    <lineage>
        <taxon>Eukaryota</taxon>
        <taxon>Viridiplantae</taxon>
        <taxon>Streptophyta</taxon>
        <taxon>Embryophyta</taxon>
        <taxon>Tracheophyta</taxon>
        <taxon>Spermatophyta</taxon>
        <taxon>Magnoliopsida</taxon>
        <taxon>eudicotyledons</taxon>
        <taxon>Gunneridae</taxon>
        <taxon>Pentapetalae</taxon>
        <taxon>rosids</taxon>
        <taxon>fabids</taxon>
        <taxon>Malpighiales</taxon>
        <taxon>Salicaceae</taxon>
        <taxon>Saliceae</taxon>
        <taxon>Populus</taxon>
    </lineage>
</organism>
<name>A0ACC4CZ14_POPAL</name>
<comment type="caution">
    <text evidence="1">The sequence shown here is derived from an EMBL/GenBank/DDBJ whole genome shotgun (WGS) entry which is preliminary data.</text>
</comment>
<evidence type="ECO:0000313" key="2">
    <source>
        <dbReference type="Proteomes" id="UP000309997"/>
    </source>
</evidence>
<proteinExistence type="predicted"/>
<reference evidence="1 2" key="1">
    <citation type="journal article" date="2024" name="Plant Biotechnol. J.">
        <title>Genome and CRISPR/Cas9 system of a widespread forest tree (Populus alba) in the world.</title>
        <authorList>
            <person name="Liu Y.J."/>
            <person name="Jiang P.F."/>
            <person name="Han X.M."/>
            <person name="Li X.Y."/>
            <person name="Wang H.M."/>
            <person name="Wang Y.J."/>
            <person name="Wang X.X."/>
            <person name="Zeng Q.Y."/>
        </authorList>
    </citation>
    <scope>NUCLEOTIDE SEQUENCE [LARGE SCALE GENOMIC DNA]</scope>
    <source>
        <strain evidence="2">cv. PAL-ZL1</strain>
    </source>
</reference>
<evidence type="ECO:0000313" key="1">
    <source>
        <dbReference type="EMBL" id="KAL3609786.1"/>
    </source>
</evidence>
<dbReference type="Proteomes" id="UP000309997">
    <property type="component" value="Unassembled WGS sequence"/>
</dbReference>
<sequence length="1114" mass="122339">MATKPLSREEIANTEKKLDMPLDDIIKMSKNTTKPKKQQRAPIKNQKTFNPAHEKALKVRRYMDMGPLVRQGALAQRRSNFHGNQFPLTSEAARKAAVAPFHSRSFGRNFIANSNNARAAGFAVKKRAANGGFARKSPPRQNQQQHQGDVGAKQRPQTLDLLFANMKEQRMKVLSRQNNAIKYNGEDIKQNQKSSSDEVSLSLRMIFGIFSQQNDALQQQGFGFFYPPASKQNVKGELKTLHQVSAAKDANEALQIIAVITNKSNGLVSVTDCCGIISAAIDRGNSDLALSVFYAMRSSFDQGVTEIERWKWSRPDVSVYTSLVQGLAAALKVSDALKMIDYICRVGVSPSEEEVPFGKVVRCPTCMIAVAVAQPQHGIQIASCAKCRYQYELVSGDITSIDSEAISMDLPAWERGLRLLQLMKQSIPAAVHSIVVQTPSGMARTQRFATETVDLPAQKGERVTIASAVPSNVYRNAGPFKFSPKAPNVYPGEPMCLTNHENGRESLLLRAPVKDGKLSLLNPSVLVPLLAVLVAGDAASGIIDPSLPQFLVVAAISSFGAGATLNTLVFPRLNQLPQKSVDATAIKQKLLSQYDLLQSRIKELKEAAEKEVWMLARMCQLENKIFAVGEPSYRARRTRVKRVREGLENSLEGRIELIDSYARISSMIEIEFEMESDVLAGEALSNVINSDHLCRKKLELFHVSFCGAWIICQKSVEDKIGGKWLPNLAANTVYAKSIGESSPSLPLTQNPSCPPPSRFFITTAVIMACNILVTGGAGYIGSHTVLQLLLGGYNTVVVDNLDNASDIALKRVKELAGDFGKNLVFHQVDLRDKPALENVFAETKFDAVIHFAGLKAVGESVQKPLLYFNNNLIGTITLLEVMAAHGCKQLVFSSSATVYGWPKEVPCTEEFPLSAANPYGRTKLYIEEICRDIYSSDSEWKIILLRYFNPVGAHPSGYIGEDPRGIPNNLMPYVQQVAVGRRPHLTVFGTDYSTKDGTGVRDYIHVVDLADGHIAALRKLSEANIGCEVYNLGTGKGTSVLEMVAAFEKASGKKIPLVMADRRPGDAETVYAATEKAERELSWKANNGVDEMCRDQWNWASKNPYGYGSPDGTN</sequence>
<dbReference type="EMBL" id="RCHU02000001">
    <property type="protein sequence ID" value="KAL3609786.1"/>
    <property type="molecule type" value="Genomic_DNA"/>
</dbReference>
<protein>
    <submittedName>
        <fullName evidence="1">Uncharacterized protein</fullName>
    </submittedName>
</protein>
<keyword evidence="2" id="KW-1185">Reference proteome</keyword>
<accession>A0ACC4CZ14</accession>